<evidence type="ECO:0000313" key="2">
    <source>
        <dbReference type="Proteomes" id="UP000235145"/>
    </source>
</evidence>
<dbReference type="Proteomes" id="UP000235145">
    <property type="component" value="Unassembled WGS sequence"/>
</dbReference>
<name>A0A9R1W694_LACSA</name>
<sequence length="157" mass="17362">MLNNLACPDFIICPLFTSPLLPTIASLVLSSSFNALLKAGRVAIFGISLCDCKPQCCLSRCSTFVDHSPLSLQHRIDCTIRVSFPLTAAFNNMQKPSHTIRHFGFLTSPPPYPSLLFLSAINVFASDFLHNHRSHCAINTISWVQHDPDAFQEMATV</sequence>
<keyword evidence="2" id="KW-1185">Reference proteome</keyword>
<organism evidence="1 2">
    <name type="scientific">Lactuca sativa</name>
    <name type="common">Garden lettuce</name>
    <dbReference type="NCBI Taxonomy" id="4236"/>
    <lineage>
        <taxon>Eukaryota</taxon>
        <taxon>Viridiplantae</taxon>
        <taxon>Streptophyta</taxon>
        <taxon>Embryophyta</taxon>
        <taxon>Tracheophyta</taxon>
        <taxon>Spermatophyta</taxon>
        <taxon>Magnoliopsida</taxon>
        <taxon>eudicotyledons</taxon>
        <taxon>Gunneridae</taxon>
        <taxon>Pentapetalae</taxon>
        <taxon>asterids</taxon>
        <taxon>campanulids</taxon>
        <taxon>Asterales</taxon>
        <taxon>Asteraceae</taxon>
        <taxon>Cichorioideae</taxon>
        <taxon>Cichorieae</taxon>
        <taxon>Lactucinae</taxon>
        <taxon>Lactuca</taxon>
    </lineage>
</organism>
<proteinExistence type="predicted"/>
<protein>
    <submittedName>
        <fullName evidence="1">Uncharacterized protein</fullName>
    </submittedName>
</protein>
<gene>
    <name evidence="1" type="ORF">LSAT_V11C300117710</name>
</gene>
<dbReference type="AlphaFoldDB" id="A0A9R1W694"/>
<dbReference type="EMBL" id="NBSK02000003">
    <property type="protein sequence ID" value="KAJ0216870.1"/>
    <property type="molecule type" value="Genomic_DNA"/>
</dbReference>
<evidence type="ECO:0000313" key="1">
    <source>
        <dbReference type="EMBL" id="KAJ0216870.1"/>
    </source>
</evidence>
<accession>A0A9R1W694</accession>
<reference evidence="1 2" key="1">
    <citation type="journal article" date="2017" name="Nat. Commun.">
        <title>Genome assembly with in vitro proximity ligation data and whole-genome triplication in lettuce.</title>
        <authorList>
            <person name="Reyes-Chin-Wo S."/>
            <person name="Wang Z."/>
            <person name="Yang X."/>
            <person name="Kozik A."/>
            <person name="Arikit S."/>
            <person name="Song C."/>
            <person name="Xia L."/>
            <person name="Froenicke L."/>
            <person name="Lavelle D.O."/>
            <person name="Truco M.J."/>
            <person name="Xia R."/>
            <person name="Zhu S."/>
            <person name="Xu C."/>
            <person name="Xu H."/>
            <person name="Xu X."/>
            <person name="Cox K."/>
            <person name="Korf I."/>
            <person name="Meyers B.C."/>
            <person name="Michelmore R.W."/>
        </authorList>
    </citation>
    <scope>NUCLEOTIDE SEQUENCE [LARGE SCALE GENOMIC DNA]</scope>
    <source>
        <strain evidence="2">cv. Salinas</strain>
        <tissue evidence="1">Seedlings</tissue>
    </source>
</reference>
<comment type="caution">
    <text evidence="1">The sequence shown here is derived from an EMBL/GenBank/DDBJ whole genome shotgun (WGS) entry which is preliminary data.</text>
</comment>